<comment type="caution">
    <text evidence="2">The sequence shown here is derived from an EMBL/GenBank/DDBJ whole genome shotgun (WGS) entry which is preliminary data.</text>
</comment>
<dbReference type="RefSeq" id="WP_136846125.1">
    <property type="nucleotide sequence ID" value="NZ_SSTM01000007.1"/>
</dbReference>
<dbReference type="InterPro" id="IPR007059">
    <property type="entry name" value="DmsC"/>
</dbReference>
<proteinExistence type="predicted"/>
<feature type="transmembrane region" description="Helical" evidence="1">
    <location>
        <begin position="216"/>
        <end position="238"/>
    </location>
</feature>
<feature type="transmembrane region" description="Helical" evidence="1">
    <location>
        <begin position="72"/>
        <end position="98"/>
    </location>
</feature>
<evidence type="ECO:0000313" key="3">
    <source>
        <dbReference type="Proteomes" id="UP000309454"/>
    </source>
</evidence>
<organism evidence="2 3">
    <name type="scientific">Parvibacter caecicola</name>
    <dbReference type="NCBI Taxonomy" id="747645"/>
    <lineage>
        <taxon>Bacteria</taxon>
        <taxon>Bacillati</taxon>
        <taxon>Actinomycetota</taxon>
        <taxon>Coriobacteriia</taxon>
        <taxon>Coriobacteriales</taxon>
        <taxon>Coriobacteriaceae</taxon>
        <taxon>Parvibacter</taxon>
    </lineage>
</organism>
<dbReference type="GO" id="GO:0009389">
    <property type="term" value="F:dimethyl sulfoxide reductase activity"/>
    <property type="evidence" value="ECO:0007669"/>
    <property type="project" value="TreeGrafter"/>
</dbReference>
<accession>A0A4T9T637</accession>
<keyword evidence="1" id="KW-1133">Transmembrane helix</keyword>
<dbReference type="Proteomes" id="UP000309454">
    <property type="component" value="Unassembled WGS sequence"/>
</dbReference>
<dbReference type="GO" id="GO:0019645">
    <property type="term" value="P:anaerobic electron transport chain"/>
    <property type="evidence" value="ECO:0007669"/>
    <property type="project" value="InterPro"/>
</dbReference>
<sequence>MAIQWPLVLFSLMAGAAGAVLAFSGLSSLIGGCATTRRRAVCTALVLLVAGGLCSVAHLASPLNAISAVTNLLSFSGISIELMLLAANFIVGVVYLILTRERVNGGVQVVAVLAIVFGIAIGFFCGHGYIIDAQPTWNSETLPFAYAGTSLALGGFIYALIASMAPKPSLSEDADQTEKALKLPWAVLVASALGATGIAAYLLFLGLDAASAQGALFWGGAVACGIVGTLACAVINLVPAAAKGAMPIAIAGIVCAAAGGIAVRMLMWVCASGYIDLFSLGIPSVIMNL</sequence>
<evidence type="ECO:0000256" key="1">
    <source>
        <dbReference type="SAM" id="Phobius"/>
    </source>
</evidence>
<feature type="transmembrane region" description="Helical" evidence="1">
    <location>
        <begin position="6"/>
        <end position="29"/>
    </location>
</feature>
<keyword evidence="1" id="KW-0472">Membrane</keyword>
<dbReference type="Pfam" id="PF04976">
    <property type="entry name" value="DmsC"/>
    <property type="match status" value="1"/>
</dbReference>
<keyword evidence="3" id="KW-1185">Reference proteome</keyword>
<feature type="transmembrane region" description="Helical" evidence="1">
    <location>
        <begin position="110"/>
        <end position="131"/>
    </location>
</feature>
<protein>
    <recommendedName>
        <fullName evidence="4">DMSO reductase</fullName>
    </recommendedName>
</protein>
<dbReference type="AlphaFoldDB" id="A0A4T9T637"/>
<gene>
    <name evidence="2" type="ORF">E5982_08635</name>
</gene>
<feature type="transmembrane region" description="Helical" evidence="1">
    <location>
        <begin position="143"/>
        <end position="162"/>
    </location>
</feature>
<dbReference type="OrthoDB" id="3197459at2"/>
<dbReference type="PANTHER" id="PTHR38095:SF1">
    <property type="entry name" value="ANAEROBIC DIMETHYL SULFOXIDE REDUCTASE CHAIN YNFH"/>
    <property type="match status" value="1"/>
</dbReference>
<dbReference type="GO" id="GO:0009390">
    <property type="term" value="C:dimethyl sulfoxide reductase complex"/>
    <property type="evidence" value="ECO:0007669"/>
    <property type="project" value="TreeGrafter"/>
</dbReference>
<feature type="transmembrane region" description="Helical" evidence="1">
    <location>
        <begin position="250"/>
        <end position="275"/>
    </location>
</feature>
<feature type="transmembrane region" description="Helical" evidence="1">
    <location>
        <begin position="41"/>
        <end position="60"/>
    </location>
</feature>
<evidence type="ECO:0008006" key="4">
    <source>
        <dbReference type="Google" id="ProtNLM"/>
    </source>
</evidence>
<reference evidence="2 3" key="1">
    <citation type="submission" date="2019-04" db="EMBL/GenBank/DDBJ databases">
        <title>Microbes associate with the intestines of laboratory mice.</title>
        <authorList>
            <person name="Navarre W."/>
            <person name="Wong E."/>
            <person name="Huang K.C."/>
            <person name="Tropini C."/>
            <person name="Ng K."/>
            <person name="Yu B."/>
        </authorList>
    </citation>
    <scope>NUCLEOTIDE SEQUENCE [LARGE SCALE GENOMIC DNA]</scope>
    <source>
        <strain evidence="2 3">NM48_B13</strain>
    </source>
</reference>
<dbReference type="EMBL" id="SSTM01000007">
    <property type="protein sequence ID" value="TJW09706.1"/>
    <property type="molecule type" value="Genomic_DNA"/>
</dbReference>
<evidence type="ECO:0000313" key="2">
    <source>
        <dbReference type="EMBL" id="TJW09706.1"/>
    </source>
</evidence>
<dbReference type="PANTHER" id="PTHR38095">
    <property type="entry name" value="ANAEROBIC DIMETHYL SULFOXIDE REDUCTASE CHAIN YNFH"/>
    <property type="match status" value="1"/>
</dbReference>
<dbReference type="GO" id="GO:0005886">
    <property type="term" value="C:plasma membrane"/>
    <property type="evidence" value="ECO:0007669"/>
    <property type="project" value="TreeGrafter"/>
</dbReference>
<keyword evidence="1" id="KW-0812">Transmembrane</keyword>
<feature type="transmembrane region" description="Helical" evidence="1">
    <location>
        <begin position="183"/>
        <end position="204"/>
    </location>
</feature>
<name>A0A4T9T637_9ACTN</name>